<name>A0ABP9XMS9_9FUNG</name>
<dbReference type="Gene3D" id="1.20.1720.10">
    <property type="entry name" value="Multidrug resistance protein D"/>
    <property type="match status" value="1"/>
</dbReference>
<dbReference type="InterPro" id="IPR036259">
    <property type="entry name" value="MFS_trans_sf"/>
</dbReference>
<feature type="transmembrane region" description="Helical" evidence="7">
    <location>
        <begin position="123"/>
        <end position="146"/>
    </location>
</feature>
<comment type="caution">
    <text evidence="9">The sequence shown here is derived from an EMBL/GenBank/DDBJ whole genome shotgun (WGS) entry which is preliminary data.</text>
</comment>
<feature type="transmembrane region" description="Helical" evidence="7">
    <location>
        <begin position="213"/>
        <end position="231"/>
    </location>
</feature>
<dbReference type="Proteomes" id="UP001476247">
    <property type="component" value="Unassembled WGS sequence"/>
</dbReference>
<dbReference type="Pfam" id="PF07690">
    <property type="entry name" value="MFS_1"/>
    <property type="match status" value="1"/>
</dbReference>
<dbReference type="PANTHER" id="PTHR23501:SF191">
    <property type="entry name" value="VACUOLAR BASIC AMINO ACID TRANSPORTER 4"/>
    <property type="match status" value="1"/>
</dbReference>
<evidence type="ECO:0000256" key="4">
    <source>
        <dbReference type="ARBA" id="ARBA00022989"/>
    </source>
</evidence>
<evidence type="ECO:0000256" key="1">
    <source>
        <dbReference type="ARBA" id="ARBA00004127"/>
    </source>
</evidence>
<dbReference type="EMBL" id="BAABUJ010000005">
    <property type="protein sequence ID" value="GAA5796094.1"/>
    <property type="molecule type" value="Genomic_DNA"/>
</dbReference>
<feature type="transmembrane region" description="Helical" evidence="7">
    <location>
        <begin position="55"/>
        <end position="81"/>
    </location>
</feature>
<feature type="region of interest" description="Disordered" evidence="6">
    <location>
        <begin position="1"/>
        <end position="21"/>
    </location>
</feature>
<sequence>MANESSPLLNNNTPVYQSGDSSDEFPTLAVISSEGTCTAQADEELLKKRLNGASIYAVFSGIWIAVILSSLDSSIVATIYPQIGTEFKRSNEIVWIATSYMLSFTALQPLYGRISDVFGRKSAMVFASCVFFIGSLLCGMATNLWALVIARAIAGIGGGGINCLTTVITADLVPLRERGKFQGYGNIAYAVGSVLGAPLGGFITDSLGWRFCFYINLPLLIVTIYVSTKLLTNYNLEENPNAESLSQRLKRIDYAGAITIVLAVIAFLMATSLGGNIMPWSNPIVLSCFASSIVLGIAFCLIEAKYAVHPLMPWEIISSRTPLACSSTNMWCLMATTSIIYITPLFYQALLGYSPSLAGIYILPKVAFVSFGSVMSGVYMSKTGEYRKLTIIGAFMCLFSMLGYSTWTPQTTYPFQFLCLLFDGLSLGIILTTTLIAMHSCVEPSEIATITSMSYLFRSIGGVVGISLTSAIFQGVVKNILTKTITGPDAELYIEIARKSMTEVRELLPAEVLELVLDAYQIGLRYTFFACAGIASVSVASSFFIQSFELSSKVSVNKKK</sequence>
<feature type="transmembrane region" description="Helical" evidence="7">
    <location>
        <begin position="284"/>
        <end position="302"/>
    </location>
</feature>
<evidence type="ECO:0000259" key="8">
    <source>
        <dbReference type="PROSITE" id="PS50850"/>
    </source>
</evidence>
<feature type="domain" description="Major facilitator superfamily (MFS) profile" evidence="8">
    <location>
        <begin position="58"/>
        <end position="550"/>
    </location>
</feature>
<protein>
    <recommendedName>
        <fullName evidence="8">Major facilitator superfamily (MFS) profile domain-containing protein</fullName>
    </recommendedName>
</protein>
<dbReference type="PROSITE" id="PS50850">
    <property type="entry name" value="MFS"/>
    <property type="match status" value="1"/>
</dbReference>
<keyword evidence="10" id="KW-1185">Reference proteome</keyword>
<dbReference type="PANTHER" id="PTHR23501">
    <property type="entry name" value="MAJOR FACILITATOR SUPERFAMILY"/>
    <property type="match status" value="1"/>
</dbReference>
<organism evidence="9 10">
    <name type="scientific">Helicostylum pulchrum</name>
    <dbReference type="NCBI Taxonomy" id="562976"/>
    <lineage>
        <taxon>Eukaryota</taxon>
        <taxon>Fungi</taxon>
        <taxon>Fungi incertae sedis</taxon>
        <taxon>Mucoromycota</taxon>
        <taxon>Mucoromycotina</taxon>
        <taxon>Mucoromycetes</taxon>
        <taxon>Mucorales</taxon>
        <taxon>Mucorineae</taxon>
        <taxon>Mucoraceae</taxon>
        <taxon>Helicostylum</taxon>
    </lineage>
</organism>
<evidence type="ECO:0000256" key="2">
    <source>
        <dbReference type="ARBA" id="ARBA00022448"/>
    </source>
</evidence>
<dbReference type="InterPro" id="IPR020846">
    <property type="entry name" value="MFS_dom"/>
</dbReference>
<keyword evidence="2" id="KW-0813">Transport</keyword>
<feature type="transmembrane region" description="Helical" evidence="7">
    <location>
        <begin position="389"/>
        <end position="407"/>
    </location>
</feature>
<feature type="transmembrane region" description="Helical" evidence="7">
    <location>
        <begin position="413"/>
        <end position="436"/>
    </location>
</feature>
<evidence type="ECO:0000256" key="3">
    <source>
        <dbReference type="ARBA" id="ARBA00022692"/>
    </source>
</evidence>
<accession>A0ABP9XMS9</accession>
<feature type="transmembrane region" description="Helical" evidence="7">
    <location>
        <begin position="359"/>
        <end position="380"/>
    </location>
</feature>
<dbReference type="SUPFAM" id="SSF103473">
    <property type="entry name" value="MFS general substrate transporter"/>
    <property type="match status" value="1"/>
</dbReference>
<evidence type="ECO:0000313" key="10">
    <source>
        <dbReference type="Proteomes" id="UP001476247"/>
    </source>
</evidence>
<gene>
    <name evidence="9" type="ORF">HPULCUR_001463</name>
</gene>
<feature type="transmembrane region" description="Helical" evidence="7">
    <location>
        <begin position="93"/>
        <end position="111"/>
    </location>
</feature>
<reference evidence="9 10" key="1">
    <citation type="submission" date="2024-04" db="EMBL/GenBank/DDBJ databases">
        <title>genome sequences of Mucor flavus KT1a and Helicostylum pulchrum KT1b strains isolation_sourced from the surface of a dry-aged beef.</title>
        <authorList>
            <person name="Toyotome T."/>
            <person name="Hosono M."/>
            <person name="Torimaru M."/>
            <person name="Fukuda K."/>
            <person name="Mikami N."/>
        </authorList>
    </citation>
    <scope>NUCLEOTIDE SEQUENCE [LARGE SCALE GENOMIC DNA]</scope>
    <source>
        <strain evidence="9 10">KT1b</strain>
    </source>
</reference>
<feature type="compositionally biased region" description="Polar residues" evidence="6">
    <location>
        <begin position="1"/>
        <end position="20"/>
    </location>
</feature>
<evidence type="ECO:0000313" key="9">
    <source>
        <dbReference type="EMBL" id="GAA5796094.1"/>
    </source>
</evidence>
<keyword evidence="3 7" id="KW-0812">Transmembrane</keyword>
<keyword evidence="5 7" id="KW-0472">Membrane</keyword>
<feature type="transmembrane region" description="Helical" evidence="7">
    <location>
        <begin position="187"/>
        <end position="207"/>
    </location>
</feature>
<evidence type="ECO:0000256" key="5">
    <source>
        <dbReference type="ARBA" id="ARBA00023136"/>
    </source>
</evidence>
<evidence type="ECO:0000256" key="6">
    <source>
        <dbReference type="SAM" id="MobiDB-lite"/>
    </source>
</evidence>
<dbReference type="CDD" id="cd17502">
    <property type="entry name" value="MFS_Azr1_MDR_like"/>
    <property type="match status" value="1"/>
</dbReference>
<feature type="transmembrane region" description="Helical" evidence="7">
    <location>
        <begin position="252"/>
        <end position="272"/>
    </location>
</feature>
<feature type="transmembrane region" description="Helical" evidence="7">
    <location>
        <begin position="152"/>
        <end position="175"/>
    </location>
</feature>
<dbReference type="Gene3D" id="1.20.1250.20">
    <property type="entry name" value="MFS general substrate transporter like domains"/>
    <property type="match status" value="1"/>
</dbReference>
<feature type="transmembrane region" description="Helical" evidence="7">
    <location>
        <begin position="456"/>
        <end position="477"/>
    </location>
</feature>
<feature type="transmembrane region" description="Helical" evidence="7">
    <location>
        <begin position="526"/>
        <end position="545"/>
    </location>
</feature>
<proteinExistence type="predicted"/>
<evidence type="ECO:0000256" key="7">
    <source>
        <dbReference type="SAM" id="Phobius"/>
    </source>
</evidence>
<comment type="subcellular location">
    <subcellularLocation>
        <location evidence="1">Endomembrane system</location>
        <topology evidence="1">Multi-pass membrane protein</topology>
    </subcellularLocation>
</comment>
<feature type="transmembrane region" description="Helical" evidence="7">
    <location>
        <begin position="323"/>
        <end position="347"/>
    </location>
</feature>
<dbReference type="InterPro" id="IPR011701">
    <property type="entry name" value="MFS"/>
</dbReference>
<keyword evidence="4 7" id="KW-1133">Transmembrane helix</keyword>